<sequence length="262" mass="25463">MDERKIAELFDDAVPDAPPPSFGADEVLAESARLTRRRNGALAGTALGVVLLAGVAVAGFAVSSEDSGAGGSPVAAVAPGNAEGTAGTTPNGVQDSNSPRVLTAPSEAGPTNAPSAPPKQGGGPTGGTGGSGGEAGGTPGGCAEVDRELAAALAGGLPAPSATSGDYVRSPLACPPGARSAAFNARNGPTRGLVSIMLVPAGARQLQQPPWDSRPDGTLGVVVQTRSGAQLVIAEEPVAGTTDLPLDDAALRGIGDKLAPTL</sequence>
<keyword evidence="2" id="KW-0812">Transmembrane</keyword>
<name>W7IEL0_9PSEU</name>
<evidence type="ECO:0000313" key="3">
    <source>
        <dbReference type="EMBL" id="EWC58978.1"/>
    </source>
</evidence>
<gene>
    <name evidence="3" type="ORF">UO65_5774</name>
</gene>
<dbReference type="STRING" id="909613.UO65_5774"/>
<keyword evidence="2" id="KW-0472">Membrane</keyword>
<feature type="region of interest" description="Disordered" evidence="1">
    <location>
        <begin position="1"/>
        <end position="24"/>
    </location>
</feature>
<comment type="caution">
    <text evidence="3">The sequence shown here is derived from an EMBL/GenBank/DDBJ whole genome shotgun (WGS) entry which is preliminary data.</text>
</comment>
<dbReference type="eggNOG" id="ENOG5033ZXG">
    <property type="taxonomic scope" value="Bacteria"/>
</dbReference>
<dbReference type="OrthoDB" id="3698019at2"/>
<accession>W7IEL0</accession>
<dbReference type="RefSeq" id="WP_152552329.1">
    <property type="nucleotide sequence ID" value="NZ_AYXG01000224.1"/>
</dbReference>
<feature type="transmembrane region" description="Helical" evidence="2">
    <location>
        <begin position="41"/>
        <end position="62"/>
    </location>
</feature>
<keyword evidence="4" id="KW-1185">Reference proteome</keyword>
<evidence type="ECO:0000256" key="2">
    <source>
        <dbReference type="SAM" id="Phobius"/>
    </source>
</evidence>
<organism evidence="3 4">
    <name type="scientific">Actinokineospora spheciospongiae</name>
    <dbReference type="NCBI Taxonomy" id="909613"/>
    <lineage>
        <taxon>Bacteria</taxon>
        <taxon>Bacillati</taxon>
        <taxon>Actinomycetota</taxon>
        <taxon>Actinomycetes</taxon>
        <taxon>Pseudonocardiales</taxon>
        <taxon>Pseudonocardiaceae</taxon>
        <taxon>Actinokineospora</taxon>
    </lineage>
</organism>
<feature type="compositionally biased region" description="Gly residues" evidence="1">
    <location>
        <begin position="120"/>
        <end position="140"/>
    </location>
</feature>
<proteinExistence type="predicted"/>
<dbReference type="AlphaFoldDB" id="W7IEL0"/>
<keyword evidence="2" id="KW-1133">Transmembrane helix</keyword>
<protein>
    <submittedName>
        <fullName evidence="3">Uncharacterized protein</fullName>
    </submittedName>
</protein>
<feature type="compositionally biased region" description="Polar residues" evidence="1">
    <location>
        <begin position="86"/>
        <end position="100"/>
    </location>
</feature>
<dbReference type="Proteomes" id="UP000019277">
    <property type="component" value="Unassembled WGS sequence"/>
</dbReference>
<dbReference type="EMBL" id="AYXG01000224">
    <property type="protein sequence ID" value="EWC58978.1"/>
    <property type="molecule type" value="Genomic_DNA"/>
</dbReference>
<evidence type="ECO:0000256" key="1">
    <source>
        <dbReference type="SAM" id="MobiDB-lite"/>
    </source>
</evidence>
<feature type="region of interest" description="Disordered" evidence="1">
    <location>
        <begin position="64"/>
        <end position="142"/>
    </location>
</feature>
<reference evidence="3 4" key="1">
    <citation type="journal article" date="2014" name="Genome Announc.">
        <title>Draft Genome Sequence of the Antitrypanosomally Active Sponge-Associated Bacterium Actinokineospora sp. Strain EG49.</title>
        <authorList>
            <person name="Harjes J."/>
            <person name="Ryu T."/>
            <person name="Abdelmohsen U.R."/>
            <person name="Moitinho-Silva L."/>
            <person name="Horn H."/>
            <person name="Ravasi T."/>
            <person name="Hentschel U."/>
        </authorList>
    </citation>
    <scope>NUCLEOTIDE SEQUENCE [LARGE SCALE GENOMIC DNA]</scope>
    <source>
        <strain evidence="3 4">EG49</strain>
    </source>
</reference>
<evidence type="ECO:0000313" key="4">
    <source>
        <dbReference type="Proteomes" id="UP000019277"/>
    </source>
</evidence>